<reference evidence="2" key="1">
    <citation type="journal article" date="2019" name="bioRxiv">
        <title>The Genome of the Zebra Mussel, Dreissena polymorpha: A Resource for Invasive Species Research.</title>
        <authorList>
            <person name="McCartney M.A."/>
            <person name="Auch B."/>
            <person name="Kono T."/>
            <person name="Mallez S."/>
            <person name="Zhang Y."/>
            <person name="Obille A."/>
            <person name="Becker A."/>
            <person name="Abrahante J.E."/>
            <person name="Garbe J."/>
            <person name="Badalamenti J.P."/>
            <person name="Herman A."/>
            <person name="Mangelson H."/>
            <person name="Liachko I."/>
            <person name="Sullivan S."/>
            <person name="Sone E.D."/>
            <person name="Koren S."/>
            <person name="Silverstein K.A.T."/>
            <person name="Beckman K.B."/>
            <person name="Gohl D.M."/>
        </authorList>
    </citation>
    <scope>NUCLEOTIDE SEQUENCE</scope>
    <source>
        <strain evidence="2">Duluth1</strain>
        <tissue evidence="2">Whole animal</tissue>
    </source>
</reference>
<evidence type="ECO:0000313" key="3">
    <source>
        <dbReference type="Proteomes" id="UP000828390"/>
    </source>
</evidence>
<gene>
    <name evidence="2" type="ORF">DPMN_162873</name>
</gene>
<evidence type="ECO:0000313" key="2">
    <source>
        <dbReference type="EMBL" id="KAH3784802.1"/>
    </source>
</evidence>
<protein>
    <submittedName>
        <fullName evidence="2">Uncharacterized protein</fullName>
    </submittedName>
</protein>
<accession>A0A9D4EVQ0</accession>
<name>A0A9D4EVQ0_DREPO</name>
<proteinExistence type="predicted"/>
<dbReference type="EMBL" id="JAIWYP010000008">
    <property type="protein sequence ID" value="KAH3784802.1"/>
    <property type="molecule type" value="Genomic_DNA"/>
</dbReference>
<reference evidence="2" key="2">
    <citation type="submission" date="2020-11" db="EMBL/GenBank/DDBJ databases">
        <authorList>
            <person name="McCartney M.A."/>
            <person name="Auch B."/>
            <person name="Kono T."/>
            <person name="Mallez S."/>
            <person name="Becker A."/>
            <person name="Gohl D.M."/>
            <person name="Silverstein K.A.T."/>
            <person name="Koren S."/>
            <person name="Bechman K.B."/>
            <person name="Herman A."/>
            <person name="Abrahante J.E."/>
            <person name="Garbe J."/>
        </authorList>
    </citation>
    <scope>NUCLEOTIDE SEQUENCE</scope>
    <source>
        <strain evidence="2">Duluth1</strain>
        <tissue evidence="2">Whole animal</tissue>
    </source>
</reference>
<sequence>MVPDNIPDRRGTSRRLSDNLRRCQDRQGTCRRLQDGAKNSPRPSGHLNRHSDSLRRCQDCPGTSRRLPDRFPDRWGICRDSKTVFDGAKTVRAPAGDFQTVFNGVRDCLALLQTVWESPEVAQIVLARRRMYGSL</sequence>
<comment type="caution">
    <text evidence="2">The sequence shown here is derived from an EMBL/GenBank/DDBJ whole genome shotgun (WGS) entry which is preliminary data.</text>
</comment>
<keyword evidence="3" id="KW-1185">Reference proteome</keyword>
<feature type="region of interest" description="Disordered" evidence="1">
    <location>
        <begin position="24"/>
        <end position="66"/>
    </location>
</feature>
<dbReference type="Proteomes" id="UP000828390">
    <property type="component" value="Unassembled WGS sequence"/>
</dbReference>
<dbReference type="AlphaFoldDB" id="A0A9D4EVQ0"/>
<feature type="compositionally biased region" description="Basic and acidic residues" evidence="1">
    <location>
        <begin position="49"/>
        <end position="58"/>
    </location>
</feature>
<organism evidence="2 3">
    <name type="scientific">Dreissena polymorpha</name>
    <name type="common">Zebra mussel</name>
    <name type="synonym">Mytilus polymorpha</name>
    <dbReference type="NCBI Taxonomy" id="45954"/>
    <lineage>
        <taxon>Eukaryota</taxon>
        <taxon>Metazoa</taxon>
        <taxon>Spiralia</taxon>
        <taxon>Lophotrochozoa</taxon>
        <taxon>Mollusca</taxon>
        <taxon>Bivalvia</taxon>
        <taxon>Autobranchia</taxon>
        <taxon>Heteroconchia</taxon>
        <taxon>Euheterodonta</taxon>
        <taxon>Imparidentia</taxon>
        <taxon>Neoheterodontei</taxon>
        <taxon>Myida</taxon>
        <taxon>Dreissenoidea</taxon>
        <taxon>Dreissenidae</taxon>
        <taxon>Dreissena</taxon>
    </lineage>
</organism>
<evidence type="ECO:0000256" key="1">
    <source>
        <dbReference type="SAM" id="MobiDB-lite"/>
    </source>
</evidence>